<dbReference type="Proteomes" id="UP000014540">
    <property type="component" value="Unassembled WGS sequence"/>
</dbReference>
<dbReference type="STRING" id="1193011.LEP1GSC058_4134"/>
<dbReference type="RefSeq" id="WP_016550471.1">
    <property type="nucleotide sequence ID" value="NZ_AKWZ02000010.1"/>
</dbReference>
<dbReference type="GO" id="GO:0071949">
    <property type="term" value="F:FAD binding"/>
    <property type="evidence" value="ECO:0007669"/>
    <property type="project" value="InterPro"/>
</dbReference>
<sequence length="204" mass="23173">MSVFTIPAIIKTDTISNAIVIGANPTGLFVSYLLGYLGIPTLILEDGKMEPENRQISLNQDELTVFEEIIIKNLNEKGDLNQSTSESFQYLKILYSNIKSKEVDNISRSVCNISQTTMEFILRKNISILKNVTFVTPTTYVHKSKSGRTIQLETEFGNSNFKILTNLLVICNEKETQTTDFLSLFLFIFEFINDYAQNKCKNEV</sequence>
<dbReference type="Gene3D" id="3.50.50.60">
    <property type="entry name" value="FAD/NAD(P)-binding domain"/>
    <property type="match status" value="1"/>
</dbReference>
<keyword evidence="3" id="KW-1185">Reference proteome</keyword>
<name>S3VC45_9LEPT</name>
<accession>S3VC45</accession>
<organism evidence="2 3">
    <name type="scientific">Leptospira fainei serovar Hurstbridge str. BUT 6</name>
    <dbReference type="NCBI Taxonomy" id="1193011"/>
    <lineage>
        <taxon>Bacteria</taxon>
        <taxon>Pseudomonadati</taxon>
        <taxon>Spirochaetota</taxon>
        <taxon>Spirochaetia</taxon>
        <taxon>Leptospirales</taxon>
        <taxon>Leptospiraceae</taxon>
        <taxon>Leptospira</taxon>
    </lineage>
</organism>
<dbReference type="InterPro" id="IPR036188">
    <property type="entry name" value="FAD/NAD-bd_sf"/>
</dbReference>
<feature type="domain" description="FAD-binding" evidence="1">
    <location>
        <begin position="18"/>
        <end position="130"/>
    </location>
</feature>
<dbReference type="EMBL" id="AKWZ02000010">
    <property type="protein sequence ID" value="EPG74010.1"/>
    <property type="molecule type" value="Genomic_DNA"/>
</dbReference>
<evidence type="ECO:0000259" key="1">
    <source>
        <dbReference type="Pfam" id="PF01494"/>
    </source>
</evidence>
<evidence type="ECO:0000313" key="3">
    <source>
        <dbReference type="Proteomes" id="UP000014540"/>
    </source>
</evidence>
<reference evidence="2" key="1">
    <citation type="submission" date="2013-04" db="EMBL/GenBank/DDBJ databases">
        <authorList>
            <person name="Harkins D.M."/>
            <person name="Durkin A.S."/>
            <person name="Selengut J.D."/>
            <person name="Sanka R."/>
            <person name="DePew J."/>
            <person name="Purushe J."/>
            <person name="Ahmed A."/>
            <person name="van der Linden H."/>
            <person name="Goris M.G.A."/>
            <person name="Hartskeerl R.A."/>
            <person name="Vinetz J.M."/>
            <person name="Sutton G.G."/>
            <person name="Nelson W.C."/>
            <person name="Fouts D.E."/>
        </authorList>
    </citation>
    <scope>NUCLEOTIDE SEQUENCE [LARGE SCALE GENOMIC DNA]</scope>
    <source>
        <strain evidence="2">BUT 6</strain>
    </source>
</reference>
<dbReference type="Pfam" id="PF01494">
    <property type="entry name" value="FAD_binding_3"/>
    <property type="match status" value="1"/>
</dbReference>
<gene>
    <name evidence="2" type="ORF">LEP1GSC058_4134</name>
</gene>
<protein>
    <recommendedName>
        <fullName evidence="1">FAD-binding domain-containing protein</fullName>
    </recommendedName>
</protein>
<evidence type="ECO:0000313" key="2">
    <source>
        <dbReference type="EMBL" id="EPG74010.1"/>
    </source>
</evidence>
<dbReference type="InterPro" id="IPR002938">
    <property type="entry name" value="FAD-bd"/>
</dbReference>
<proteinExistence type="predicted"/>
<comment type="caution">
    <text evidence="2">The sequence shown here is derived from an EMBL/GenBank/DDBJ whole genome shotgun (WGS) entry which is preliminary data.</text>
</comment>
<dbReference type="AlphaFoldDB" id="S3VC45"/>